<dbReference type="InterPro" id="IPR003653">
    <property type="entry name" value="Peptidase_C48_C"/>
</dbReference>
<keyword evidence="4" id="KW-0833">Ubl conjugation pathway</keyword>
<dbReference type="PROSITE" id="PS50600">
    <property type="entry name" value="ULP_PROTEASE"/>
    <property type="match status" value="1"/>
</dbReference>
<dbReference type="InterPro" id="IPR038765">
    <property type="entry name" value="Papain-like_cys_pep_sf"/>
</dbReference>
<dbReference type="GO" id="GO:0005634">
    <property type="term" value="C:nucleus"/>
    <property type="evidence" value="ECO:0007669"/>
    <property type="project" value="TreeGrafter"/>
</dbReference>
<keyword evidence="3" id="KW-0645">Protease</keyword>
<feature type="compositionally biased region" description="Low complexity" evidence="6">
    <location>
        <begin position="279"/>
        <end position="295"/>
    </location>
</feature>
<evidence type="ECO:0000256" key="1">
    <source>
        <dbReference type="ARBA" id="ARBA00005234"/>
    </source>
</evidence>
<protein>
    <recommendedName>
        <fullName evidence="7">Ubiquitin-like protease family profile domain-containing protein</fullName>
    </recommendedName>
</protein>
<dbReference type="PANTHER" id="PTHR46896">
    <property type="entry name" value="SENTRIN-SPECIFIC PROTEASE"/>
    <property type="match status" value="1"/>
</dbReference>
<dbReference type="PANTHER" id="PTHR46896:SF3">
    <property type="entry name" value="FI06413P-RELATED"/>
    <property type="match status" value="1"/>
</dbReference>
<comment type="similarity">
    <text evidence="1">Belongs to the peptidase C48 family.</text>
</comment>
<proteinExistence type="inferred from homology"/>
<dbReference type="GO" id="GO:0070139">
    <property type="term" value="F:SUMO-specific endopeptidase activity"/>
    <property type="evidence" value="ECO:0007669"/>
    <property type="project" value="TreeGrafter"/>
</dbReference>
<evidence type="ECO:0000256" key="3">
    <source>
        <dbReference type="ARBA" id="ARBA00022670"/>
    </source>
</evidence>
<feature type="compositionally biased region" description="Basic and acidic residues" evidence="6">
    <location>
        <begin position="1014"/>
        <end position="1035"/>
    </location>
</feature>
<dbReference type="GO" id="GO:0005737">
    <property type="term" value="C:cytoplasm"/>
    <property type="evidence" value="ECO:0007669"/>
    <property type="project" value="TreeGrafter"/>
</dbReference>
<dbReference type="InterPro" id="IPR051947">
    <property type="entry name" value="Sentrin-specific_protease"/>
</dbReference>
<sequence length="1302" mass="147889">MNQQMFHQNSTGMQKADITAEAFRTNYPDISLQPVEKTKTSNTKTLNVVTKSQITDQPKTISKKDLDQFENITDGIVENIIPTQVATVPLLYNPKSVTLVQKSIQVQTIPQQSRLEQNGVIIQPQPVYQQYTRYPATTNGPLIIQQPDIQPIQTVVVSNQPDEAVNNVLVAEEVIPEQPATINYCLKQSGWTPLTSVQGQNKRKAPTVIPSTAAAAMVKGRKSPQKKPQTNIVCKKVDAEKEPLKNIDSPLFSSTKGHVVTTVPNLNKHSNIQQHQLVQLSQQREQQKPFQQKQQDQQKKQIQKQQVHLKKVQQQKLVLKQIHVKQQQIIQRSSSIFTPIEEYVNQGKKITEVIATFDDNISRVLVLNGDQLDIRICDLLESIQDKYGRPKAISLTFKMPQTNNGSDCDEDDDLEIENRLASLEGSSVVDDSLKRSMTQENDEMLEETVESEVTDEPSKEDEEQPEYRSGFIAICNFCGYSSLDFNKCQRCHRRFLSNVRAVPTTLQNNTPKGGKRNKCDNSPGKKAKGNVKRKRFEEPACVTISDDDDGEVDESKHKNFTTDEVPASDLASNTSVSLKEPVITEELNNEEIANTIEKAVENFPDNDIGKFTKLLCRTVRIGTYKVVPLDEVRLSSYGIQIYVPALDNTPVTIKVLFSEILRVLICFNKQMPVLFLYTDMTSCKRIKTVLKLEESDQLLYQPSSEVDGLKRITLLPEVLDEDNRTFLKQLFGVQVNGKPMMFEITSKEANELLVKASPIDVQETLEKRNAGLPPQSITKIFIYPPPPVKGGISINTEDYACLAEDQFLNDVIIDFYLKYVVSTQLSDVDQARTHVFSSFFYKRLTTRPPVMTRRSYQQFEDDPNMSAAEKRHSRVKSWTKKVNIFEKDFIIIPINENSHWYLAIICFPGLSGPHKMSDNSPVIKTDVKKENDGLEGEGKDMTSKVFVGKKPYTIGSTTITAVVNNSSTNNTCTAIVQDEEERDEADGDDEDMDSVHSSENEPDEGGKVVNRKIPGLEDEKLEEPDKKQKKSKQEREPIKQPCILIFDSLAGASRAKVVATLRDYVHVEYKVQNKGEERDFSKAVMKGACPRVPQQTNFTDCGLYLLQYVEAFFQAPIKDYYIPIKEIQNWFPTSVVNRKRYEIQQLLHHLMKEQNVTLENLPELNLKDNSEKDHLVDYSCSEDEMGEEEEALDEYEEHGELECGEVPIDEEMTEDEMGEFGDEEMEGEIGEEEMCEDEMVDDEVDYLEKEEICEDEEFDGEMQHDDDIPESFKMDNVSKSVHIQRVKADLSSSLKKHISNDK</sequence>
<evidence type="ECO:0000313" key="8">
    <source>
        <dbReference type="EMBL" id="JAS07911.1"/>
    </source>
</evidence>
<dbReference type="Pfam" id="PF02902">
    <property type="entry name" value="Peptidase_C48"/>
    <property type="match status" value="1"/>
</dbReference>
<feature type="compositionally biased region" description="Acidic residues" evidence="6">
    <location>
        <begin position="440"/>
        <end position="464"/>
    </location>
</feature>
<dbReference type="FunFam" id="1.10.418.20:FF:000004">
    <property type="entry name" value="sentrin-specific protease 7 isoform X1"/>
    <property type="match status" value="1"/>
</dbReference>
<dbReference type="SUPFAM" id="SSF54001">
    <property type="entry name" value="Cysteine proteinases"/>
    <property type="match status" value="1"/>
</dbReference>
<accession>A0A1B6C323</accession>
<keyword evidence="2" id="KW-0597">Phosphoprotein</keyword>
<feature type="region of interest" description="Disordered" evidence="6">
    <location>
        <begin position="975"/>
        <end position="1035"/>
    </location>
</feature>
<evidence type="ECO:0000256" key="5">
    <source>
        <dbReference type="ARBA" id="ARBA00022801"/>
    </source>
</evidence>
<organism evidence="8">
    <name type="scientific">Clastoptera arizonana</name>
    <name type="common">Arizona spittle bug</name>
    <dbReference type="NCBI Taxonomy" id="38151"/>
    <lineage>
        <taxon>Eukaryota</taxon>
        <taxon>Metazoa</taxon>
        <taxon>Ecdysozoa</taxon>
        <taxon>Arthropoda</taxon>
        <taxon>Hexapoda</taxon>
        <taxon>Insecta</taxon>
        <taxon>Pterygota</taxon>
        <taxon>Neoptera</taxon>
        <taxon>Paraneoptera</taxon>
        <taxon>Hemiptera</taxon>
        <taxon>Auchenorrhyncha</taxon>
        <taxon>Cercopoidea</taxon>
        <taxon>Clastopteridae</taxon>
        <taxon>Clastoptera</taxon>
    </lineage>
</organism>
<evidence type="ECO:0000256" key="2">
    <source>
        <dbReference type="ARBA" id="ARBA00022553"/>
    </source>
</evidence>
<name>A0A1B6C323_9HEMI</name>
<feature type="region of interest" description="Disordered" evidence="6">
    <location>
        <begin position="503"/>
        <end position="533"/>
    </location>
</feature>
<dbReference type="Gene3D" id="1.10.418.20">
    <property type="match status" value="1"/>
</dbReference>
<evidence type="ECO:0000256" key="4">
    <source>
        <dbReference type="ARBA" id="ARBA00022786"/>
    </source>
</evidence>
<feature type="domain" description="Ubiquitin-like protease family profile" evidence="7">
    <location>
        <begin position="792"/>
        <end position="1112"/>
    </location>
</feature>
<reference evidence="8" key="1">
    <citation type="submission" date="2015-12" db="EMBL/GenBank/DDBJ databases">
        <title>De novo transcriptome assembly of four potential Pierce s Disease insect vectors from Arizona vineyards.</title>
        <authorList>
            <person name="Tassone E.E."/>
        </authorList>
    </citation>
    <scope>NUCLEOTIDE SEQUENCE</scope>
</reference>
<gene>
    <name evidence="8" type="ORF">g.19567</name>
</gene>
<dbReference type="GO" id="GO:0016926">
    <property type="term" value="P:protein desumoylation"/>
    <property type="evidence" value="ECO:0007669"/>
    <property type="project" value="TreeGrafter"/>
</dbReference>
<feature type="region of interest" description="Disordered" evidence="6">
    <location>
        <begin position="279"/>
        <end position="299"/>
    </location>
</feature>
<evidence type="ECO:0000256" key="6">
    <source>
        <dbReference type="SAM" id="MobiDB-lite"/>
    </source>
</evidence>
<dbReference type="GO" id="GO:0006508">
    <property type="term" value="P:proteolysis"/>
    <property type="evidence" value="ECO:0007669"/>
    <property type="project" value="UniProtKB-KW"/>
</dbReference>
<dbReference type="EMBL" id="GEDC01029387">
    <property type="protein sequence ID" value="JAS07911.1"/>
    <property type="molecule type" value="Transcribed_RNA"/>
</dbReference>
<evidence type="ECO:0000259" key="7">
    <source>
        <dbReference type="PROSITE" id="PS50600"/>
    </source>
</evidence>
<feature type="region of interest" description="Disordered" evidence="6">
    <location>
        <begin position="440"/>
        <end position="465"/>
    </location>
</feature>
<dbReference type="Gene3D" id="3.30.310.130">
    <property type="entry name" value="Ubiquitin-related"/>
    <property type="match status" value="1"/>
</dbReference>
<feature type="compositionally biased region" description="Acidic residues" evidence="6">
    <location>
        <begin position="977"/>
        <end position="992"/>
    </location>
</feature>
<keyword evidence="5" id="KW-0378">Hydrolase</keyword>